<evidence type="ECO:0000256" key="1">
    <source>
        <dbReference type="SAM" id="Phobius"/>
    </source>
</evidence>
<dbReference type="EMBL" id="JAKGTI010000001">
    <property type="protein sequence ID" value="MCF4098331.1"/>
    <property type="molecule type" value="Genomic_DNA"/>
</dbReference>
<evidence type="ECO:0000313" key="4">
    <source>
        <dbReference type="Proteomes" id="UP001201217"/>
    </source>
</evidence>
<dbReference type="Proteomes" id="UP001201217">
    <property type="component" value="Unassembled WGS sequence"/>
</dbReference>
<keyword evidence="1" id="KW-0812">Transmembrane</keyword>
<proteinExistence type="predicted"/>
<dbReference type="InterPro" id="IPR050266">
    <property type="entry name" value="AB_hydrolase_sf"/>
</dbReference>
<reference evidence="3 4" key="1">
    <citation type="submission" date="2022-01" db="EMBL/GenBank/DDBJ databases">
        <title>Maritalea mediterranea sp. nov., isolated from marine plastic residues from the Malva-rosa beach (Valencia, Spain).</title>
        <authorList>
            <person name="Vidal-Verdu A."/>
            <person name="Molina-Menor E."/>
            <person name="Pascual J."/>
            <person name="Pereto J."/>
            <person name="Porcar M."/>
        </authorList>
    </citation>
    <scope>NUCLEOTIDE SEQUENCE [LARGE SCALE GENOMIC DNA]</scope>
    <source>
        <strain evidence="3 4">P4.10X</strain>
    </source>
</reference>
<dbReference type="Gene3D" id="3.40.50.1820">
    <property type="entry name" value="alpha/beta hydrolase"/>
    <property type="match status" value="1"/>
</dbReference>
<comment type="caution">
    <text evidence="3">The sequence shown here is derived from an EMBL/GenBank/DDBJ whole genome shotgun (WGS) entry which is preliminary data.</text>
</comment>
<dbReference type="GO" id="GO:0016787">
    <property type="term" value="F:hydrolase activity"/>
    <property type="evidence" value="ECO:0007669"/>
    <property type="project" value="UniProtKB-KW"/>
</dbReference>
<feature type="transmembrane region" description="Helical" evidence="1">
    <location>
        <begin position="101"/>
        <end position="124"/>
    </location>
</feature>
<feature type="transmembrane region" description="Helical" evidence="1">
    <location>
        <begin position="144"/>
        <end position="168"/>
    </location>
</feature>
<feature type="transmembrane region" description="Helical" evidence="1">
    <location>
        <begin position="73"/>
        <end position="95"/>
    </location>
</feature>
<organism evidence="3 4">
    <name type="scientific">Maritalea mediterranea</name>
    <dbReference type="NCBI Taxonomy" id="2909667"/>
    <lineage>
        <taxon>Bacteria</taxon>
        <taxon>Pseudomonadati</taxon>
        <taxon>Pseudomonadota</taxon>
        <taxon>Alphaproteobacteria</taxon>
        <taxon>Hyphomicrobiales</taxon>
        <taxon>Devosiaceae</taxon>
        <taxon>Maritalea</taxon>
    </lineage>
</organism>
<keyword evidence="4" id="KW-1185">Reference proteome</keyword>
<accession>A0ABS9E647</accession>
<dbReference type="InterPro" id="IPR000073">
    <property type="entry name" value="AB_hydrolase_1"/>
</dbReference>
<feature type="transmembrane region" description="Helical" evidence="1">
    <location>
        <begin position="7"/>
        <end position="29"/>
    </location>
</feature>
<dbReference type="SUPFAM" id="SSF53474">
    <property type="entry name" value="alpha/beta-Hydrolases"/>
    <property type="match status" value="1"/>
</dbReference>
<evidence type="ECO:0000313" key="3">
    <source>
        <dbReference type="EMBL" id="MCF4098331.1"/>
    </source>
</evidence>
<evidence type="ECO:0000259" key="2">
    <source>
        <dbReference type="Pfam" id="PF00561"/>
    </source>
</evidence>
<sequence>MQIEQKIRVILGGNGAFSLLCGVIILINLDGLIATMFATQAPWQMALFFCLGLGLLFYAAILFVLVSSRTITVPIVWVFIGADASWVLGSALILLLCAGQFTGLGLALIAGIALIVGGFGVAQWRAVQHMKAGAGPFKLGKWRWGAVGAALLGLSFSLLAGISGLMAATEDMPPAPGKLYEVNGQRIHIHCRGEGGPTIIADMGVTNWSLHWQSVGDQIAQTTRFCAYDRFGFGWSGSLQSEITPHMLVDNLHQLLAQSGETGPYILLGHSFGGYVARLYRDQYPERVAGLVLVEAAHEEQWDRFPEEVGQATAAAVELLGMAKTIAYTGGLRFIDLPAADPLPSAEQLALQDRAMRSLQFYHSAEAHFAAVPALADAVANTAPLGHTPLLVITGGRSAQSYCGEQFGVDVPCDETQRVWDELQAELASLSARSIHAIAPEARHTIQLDEPAFVVEAICGFVAQIKG</sequence>
<keyword evidence="3" id="KW-0378">Hydrolase</keyword>
<dbReference type="InterPro" id="IPR029058">
    <property type="entry name" value="AB_hydrolase_fold"/>
</dbReference>
<dbReference type="Pfam" id="PF00561">
    <property type="entry name" value="Abhydrolase_1"/>
    <property type="match status" value="1"/>
</dbReference>
<keyword evidence="1" id="KW-0472">Membrane</keyword>
<name>A0ABS9E647_9HYPH</name>
<keyword evidence="1" id="KW-1133">Transmembrane helix</keyword>
<dbReference type="RefSeq" id="WP_236113857.1">
    <property type="nucleotide sequence ID" value="NZ_JAKGTI010000001.1"/>
</dbReference>
<feature type="transmembrane region" description="Helical" evidence="1">
    <location>
        <begin position="41"/>
        <end position="66"/>
    </location>
</feature>
<feature type="domain" description="AB hydrolase-1" evidence="2">
    <location>
        <begin position="205"/>
        <end position="302"/>
    </location>
</feature>
<protein>
    <submittedName>
        <fullName evidence="3">Alpha/beta hydrolase</fullName>
    </submittedName>
</protein>
<dbReference type="PANTHER" id="PTHR43798">
    <property type="entry name" value="MONOACYLGLYCEROL LIPASE"/>
    <property type="match status" value="1"/>
</dbReference>
<gene>
    <name evidence="3" type="ORF">L1I42_07500</name>
</gene>
<dbReference type="PRINTS" id="PR00111">
    <property type="entry name" value="ABHYDROLASE"/>
</dbReference>
<dbReference type="PANTHER" id="PTHR43798:SF33">
    <property type="entry name" value="HYDROLASE, PUTATIVE (AFU_ORTHOLOGUE AFUA_2G14860)-RELATED"/>
    <property type="match status" value="1"/>
</dbReference>